<dbReference type="InterPro" id="IPR006600">
    <property type="entry name" value="HTH_CenpB_DNA-bd_dom"/>
</dbReference>
<sequence length="125" mass="14482">MAPKKIHSESVKRYAITLEYKLAMIKRYEKGEKLVAIARHFGLSRTTVSTTVHDKDKILANIKSEAPGMKNIVTNKKRGKTFEEIESFLSLWIIRLNRHRATISQEIIQEKALSLFEDLQKKISR</sequence>
<dbReference type="PROSITE" id="PS51253">
    <property type="entry name" value="HTH_CENPB"/>
    <property type="match status" value="1"/>
</dbReference>
<dbReference type="SUPFAM" id="SSF46689">
    <property type="entry name" value="Homeodomain-like"/>
    <property type="match status" value="2"/>
</dbReference>
<dbReference type="Pfam" id="PF04218">
    <property type="entry name" value="CENP-B_N"/>
    <property type="match status" value="1"/>
</dbReference>
<dbReference type="InterPro" id="IPR007889">
    <property type="entry name" value="HTH_Psq"/>
</dbReference>
<keyword evidence="1" id="KW-0238">DNA-binding</keyword>
<evidence type="ECO:0000256" key="2">
    <source>
        <dbReference type="ARBA" id="ARBA00023242"/>
    </source>
</evidence>
<feature type="domain" description="HTH CENPB-type" evidence="3">
    <location>
        <begin position="73"/>
        <end position="125"/>
    </location>
</feature>
<dbReference type="OrthoDB" id="9909311at2759"/>
<organism evidence="4">
    <name type="scientific">Octopus bimaculoides</name>
    <name type="common">California two-spotted octopus</name>
    <dbReference type="NCBI Taxonomy" id="37653"/>
    <lineage>
        <taxon>Eukaryota</taxon>
        <taxon>Metazoa</taxon>
        <taxon>Spiralia</taxon>
        <taxon>Lophotrochozoa</taxon>
        <taxon>Mollusca</taxon>
        <taxon>Cephalopoda</taxon>
        <taxon>Coleoidea</taxon>
        <taxon>Octopodiformes</taxon>
        <taxon>Octopoda</taxon>
        <taxon>Incirrata</taxon>
        <taxon>Octopodidae</taxon>
        <taxon>Octopus</taxon>
    </lineage>
</organism>
<evidence type="ECO:0000313" key="4">
    <source>
        <dbReference type="EMBL" id="KOF96087.1"/>
    </source>
</evidence>
<dbReference type="EMBL" id="KQ416635">
    <property type="protein sequence ID" value="KOF96087.1"/>
    <property type="molecule type" value="Genomic_DNA"/>
</dbReference>
<protein>
    <recommendedName>
        <fullName evidence="3">HTH CENPB-type domain-containing protein</fullName>
    </recommendedName>
</protein>
<dbReference type="GO" id="GO:0003677">
    <property type="term" value="F:DNA binding"/>
    <property type="evidence" value="ECO:0007669"/>
    <property type="project" value="UniProtKB-KW"/>
</dbReference>
<proteinExistence type="predicted"/>
<accession>A0A0L8I3L7</accession>
<gene>
    <name evidence="4" type="ORF">OCBIM_22036362mg</name>
</gene>
<evidence type="ECO:0000259" key="3">
    <source>
        <dbReference type="PROSITE" id="PS51253"/>
    </source>
</evidence>
<dbReference type="InterPro" id="IPR009057">
    <property type="entry name" value="Homeodomain-like_sf"/>
</dbReference>
<keyword evidence="2" id="KW-0539">Nucleus</keyword>
<dbReference type="Pfam" id="PF03221">
    <property type="entry name" value="HTH_Tnp_Tc5"/>
    <property type="match status" value="1"/>
</dbReference>
<evidence type="ECO:0000256" key="1">
    <source>
        <dbReference type="ARBA" id="ARBA00023125"/>
    </source>
</evidence>
<reference evidence="4" key="1">
    <citation type="submission" date="2015-07" db="EMBL/GenBank/DDBJ databases">
        <title>MeaNS - Measles Nucleotide Surveillance Program.</title>
        <authorList>
            <person name="Tran T."/>
            <person name="Druce J."/>
        </authorList>
    </citation>
    <scope>NUCLEOTIDE SEQUENCE</scope>
    <source>
        <strain evidence="4">UCB-OBI-ISO-001</strain>
        <tissue evidence="4">Gonad</tissue>
    </source>
</reference>
<dbReference type="AlphaFoldDB" id="A0A0L8I3L7"/>
<dbReference type="Gene3D" id="1.10.10.60">
    <property type="entry name" value="Homeodomain-like"/>
    <property type="match status" value="2"/>
</dbReference>
<name>A0A0L8I3L7_OCTBM</name>